<dbReference type="CDD" id="cd08861">
    <property type="entry name" value="OtcD1_ARO-CYC_like"/>
    <property type="match status" value="1"/>
</dbReference>
<evidence type="ECO:0000259" key="2">
    <source>
        <dbReference type="Pfam" id="PF03364"/>
    </source>
</evidence>
<evidence type="ECO:0000256" key="1">
    <source>
        <dbReference type="ARBA" id="ARBA00008918"/>
    </source>
</evidence>
<dbReference type="Pfam" id="PF03364">
    <property type="entry name" value="Polyketide_cyc"/>
    <property type="match status" value="1"/>
</dbReference>
<comment type="similarity">
    <text evidence="1">Belongs to the ribosome association toxin RatA family.</text>
</comment>
<dbReference type="AlphaFoldDB" id="A0A918P0Z5"/>
<comment type="caution">
    <text evidence="3">The sequence shown here is derived from an EMBL/GenBank/DDBJ whole genome shotgun (WGS) entry which is preliminary data.</text>
</comment>
<dbReference type="Gene3D" id="3.30.530.20">
    <property type="match status" value="2"/>
</dbReference>
<reference evidence="3" key="2">
    <citation type="submission" date="2020-09" db="EMBL/GenBank/DDBJ databases">
        <authorList>
            <person name="Sun Q."/>
            <person name="Kim S."/>
        </authorList>
    </citation>
    <scope>NUCLEOTIDE SEQUENCE</scope>
    <source>
        <strain evidence="3">KCTC 32182</strain>
    </source>
</reference>
<keyword evidence="4" id="KW-1185">Reference proteome</keyword>
<proteinExistence type="inferred from homology"/>
<reference evidence="3" key="1">
    <citation type="journal article" date="2014" name="Int. J. Syst. Evol. Microbiol.">
        <title>Complete genome sequence of Corynebacterium casei LMG S-19264T (=DSM 44701T), isolated from a smear-ripened cheese.</title>
        <authorList>
            <consortium name="US DOE Joint Genome Institute (JGI-PGF)"/>
            <person name="Walter F."/>
            <person name="Albersmeier A."/>
            <person name="Kalinowski J."/>
            <person name="Ruckert C."/>
        </authorList>
    </citation>
    <scope>NUCLEOTIDE SEQUENCE</scope>
    <source>
        <strain evidence="3">KCTC 32182</strain>
    </source>
</reference>
<dbReference type="InterPro" id="IPR005031">
    <property type="entry name" value="COQ10_START"/>
</dbReference>
<dbReference type="EMBL" id="BMYX01000005">
    <property type="protein sequence ID" value="GGY11334.1"/>
    <property type="molecule type" value="Genomic_DNA"/>
</dbReference>
<dbReference type="InterPro" id="IPR023393">
    <property type="entry name" value="START-like_dom_sf"/>
</dbReference>
<gene>
    <name evidence="3" type="ORF">GCM10011289_12830</name>
</gene>
<evidence type="ECO:0000313" key="4">
    <source>
        <dbReference type="Proteomes" id="UP000645257"/>
    </source>
</evidence>
<organism evidence="3 4">
    <name type="scientific">Paludibacterium paludis</name>
    <dbReference type="NCBI Taxonomy" id="1225769"/>
    <lineage>
        <taxon>Bacteria</taxon>
        <taxon>Pseudomonadati</taxon>
        <taxon>Pseudomonadota</taxon>
        <taxon>Betaproteobacteria</taxon>
        <taxon>Neisseriales</taxon>
        <taxon>Chromobacteriaceae</taxon>
        <taxon>Paludibacterium</taxon>
    </lineage>
</organism>
<protein>
    <recommendedName>
        <fullName evidence="2">Coenzyme Q-binding protein COQ10 START domain-containing protein</fullName>
    </recommendedName>
</protein>
<feature type="domain" description="Coenzyme Q-binding protein COQ10 START" evidence="2">
    <location>
        <begin position="10"/>
        <end position="113"/>
    </location>
</feature>
<dbReference type="SUPFAM" id="SSF55961">
    <property type="entry name" value="Bet v1-like"/>
    <property type="match status" value="2"/>
</dbReference>
<dbReference type="RefSeq" id="WP_189532438.1">
    <property type="nucleotide sequence ID" value="NZ_BMYX01000005.1"/>
</dbReference>
<name>A0A918P0Z5_9NEIS</name>
<sequence length="313" mass="36119">MKLVHEITVHCPAEEAYEFCRDVSNWPTHFPPCLQARVLDESDGTQHIRLTAWGKEALFLWESERKLNQTYLSIGFRQKRPMPLVTDMAGKWVFKKVAQNTCHIELWHEFTVRENVQGIVPGIETPEAALQYMVDIVNANSDRELAAIKETLEQRLWSHEFEISVDIGHEAEAVYQLLRKYSYWPELLPHCSRIDTEYDDGEHQIYTMTVRVGDHDEVIRTIRHCANGCINYFQPAPPDALTAHKGSWELEQRPGGVTVTSWHKVVLNREYWVSLGIDAEVAKQRVAQSINANSRATIMTIDKKLNTRGERQP</sequence>
<accession>A0A918P0Z5</accession>
<evidence type="ECO:0000313" key="3">
    <source>
        <dbReference type="EMBL" id="GGY11334.1"/>
    </source>
</evidence>
<dbReference type="Proteomes" id="UP000645257">
    <property type="component" value="Unassembled WGS sequence"/>
</dbReference>